<accession>A0A562V3K9</accession>
<proteinExistence type="predicted"/>
<sequence>MAPHDDSDAISVVRSRLGLAENSPLLGKNSEKLSISLPAALAESLRDELDKGEISSFVAEAVALRLEWKLLEDLDREIDARRGTPIPSEYLEEAETAWPDVD</sequence>
<dbReference type="Proteomes" id="UP000321617">
    <property type="component" value="Unassembled WGS sequence"/>
</dbReference>
<reference evidence="1 2" key="1">
    <citation type="journal article" date="2013" name="Stand. Genomic Sci.">
        <title>Genomic Encyclopedia of Type Strains, Phase I: The one thousand microbial genomes (KMG-I) project.</title>
        <authorList>
            <person name="Kyrpides N.C."/>
            <person name="Woyke T."/>
            <person name="Eisen J.A."/>
            <person name="Garrity G."/>
            <person name="Lilburn T.G."/>
            <person name="Beck B.J."/>
            <person name="Whitman W.B."/>
            <person name="Hugenholtz P."/>
            <person name="Klenk H.P."/>
        </authorList>
    </citation>
    <scope>NUCLEOTIDE SEQUENCE [LARGE SCALE GENOMIC DNA]</scope>
    <source>
        <strain evidence="1 2">DSM 45044</strain>
    </source>
</reference>
<dbReference type="RefSeq" id="WP_147139622.1">
    <property type="nucleotide sequence ID" value="NZ_BAABIJ010000002.1"/>
</dbReference>
<name>A0A562V3K9_9ACTN</name>
<gene>
    <name evidence="1" type="ORF">LX16_3229</name>
</gene>
<dbReference type="OrthoDB" id="3432449at2"/>
<dbReference type="EMBL" id="VLLL01000006">
    <property type="protein sequence ID" value="TWJ12471.1"/>
    <property type="molecule type" value="Genomic_DNA"/>
</dbReference>
<dbReference type="AlphaFoldDB" id="A0A562V3K9"/>
<evidence type="ECO:0000313" key="2">
    <source>
        <dbReference type="Proteomes" id="UP000321617"/>
    </source>
</evidence>
<keyword evidence="2" id="KW-1185">Reference proteome</keyword>
<evidence type="ECO:0000313" key="1">
    <source>
        <dbReference type="EMBL" id="TWJ12471.1"/>
    </source>
</evidence>
<comment type="caution">
    <text evidence="1">The sequence shown here is derived from an EMBL/GenBank/DDBJ whole genome shotgun (WGS) entry which is preliminary data.</text>
</comment>
<protein>
    <submittedName>
        <fullName evidence="1">Uncharacterized protein</fullName>
    </submittedName>
</protein>
<organism evidence="1 2">
    <name type="scientific">Stackebrandtia albiflava</name>
    <dbReference type="NCBI Taxonomy" id="406432"/>
    <lineage>
        <taxon>Bacteria</taxon>
        <taxon>Bacillati</taxon>
        <taxon>Actinomycetota</taxon>
        <taxon>Actinomycetes</taxon>
        <taxon>Glycomycetales</taxon>
        <taxon>Glycomycetaceae</taxon>
        <taxon>Stackebrandtia</taxon>
    </lineage>
</organism>